<proteinExistence type="inferred from homology"/>
<dbReference type="InterPro" id="IPR033985">
    <property type="entry name" value="SusD-like_N"/>
</dbReference>
<evidence type="ECO:0000313" key="9">
    <source>
        <dbReference type="EMBL" id="SBW04664.1"/>
    </source>
</evidence>
<keyword evidence="5" id="KW-0998">Cell outer membrane</keyword>
<keyword evidence="4" id="KW-0472">Membrane</keyword>
<dbReference type="PROSITE" id="PS51257">
    <property type="entry name" value="PROKAR_LIPOPROTEIN"/>
    <property type="match status" value="1"/>
</dbReference>
<evidence type="ECO:0000256" key="2">
    <source>
        <dbReference type="ARBA" id="ARBA00006275"/>
    </source>
</evidence>
<dbReference type="Gene3D" id="1.25.40.390">
    <property type="match status" value="1"/>
</dbReference>
<feature type="domain" description="RagB/SusD" evidence="7">
    <location>
        <begin position="344"/>
        <end position="643"/>
    </location>
</feature>
<protein>
    <recommendedName>
        <fullName evidence="10">RagB/SusD family nutrient uptake outer membrane protein</fullName>
    </recommendedName>
</protein>
<evidence type="ECO:0000256" key="3">
    <source>
        <dbReference type="ARBA" id="ARBA00022729"/>
    </source>
</evidence>
<evidence type="ECO:0000259" key="7">
    <source>
        <dbReference type="Pfam" id="PF07980"/>
    </source>
</evidence>
<comment type="subcellular location">
    <subcellularLocation>
        <location evidence="1">Cell outer membrane</location>
    </subcellularLocation>
</comment>
<feature type="chain" id="PRO_5012419861" description="RagB/SusD family nutrient uptake outer membrane protein" evidence="6">
    <location>
        <begin position="21"/>
        <end position="643"/>
    </location>
</feature>
<gene>
    <name evidence="9" type="ORF">KL86DYS1_30901</name>
</gene>
<reference evidence="9" key="1">
    <citation type="submission" date="2016-04" db="EMBL/GenBank/DDBJ databases">
        <authorList>
            <person name="Evans L.H."/>
            <person name="Alamgir A."/>
            <person name="Owens N."/>
            <person name="Weber N.D."/>
            <person name="Virtaneva K."/>
            <person name="Barbian K."/>
            <person name="Babar A."/>
            <person name="Rosenke K."/>
        </authorList>
    </citation>
    <scope>NUCLEOTIDE SEQUENCE</scope>
    <source>
        <strain evidence="9">86-1</strain>
    </source>
</reference>
<dbReference type="RefSeq" id="WP_296943052.1">
    <property type="nucleotide sequence ID" value="NZ_LT599032.1"/>
</dbReference>
<dbReference type="AlphaFoldDB" id="A0A212JYX3"/>
<dbReference type="GO" id="GO:0009279">
    <property type="term" value="C:cell outer membrane"/>
    <property type="evidence" value="ECO:0007669"/>
    <property type="project" value="UniProtKB-SubCell"/>
</dbReference>
<sequence>MKSFKYILRGLLAVMLVSLAACSEYLDKQPDDQIPEEKTFASYEKVNQLVTDLYLRTKRCNAPMTWLSHFSSAGLTDEAEATNVEGNITNRYNSGDWSPTAVPQPNNDMFWKGIYNTIRRANVIIAGVSKYNTPDNPINPGDLHKRVGEAYFIRGYLHYLLVRMYGEVPYIDYVVDANQPMDFKKESVHTIVDKITADANEAANRLPANQTGIDFARADKGACLGLIAIAKWTAAAPMYNGAASYGYTGKREFESEYAYDIKRWEAARDAAKAVLDFQADGKPRYSLYTKYTNADFNDSGGKDYNGSTVYTRLWQMFYDEEAFKNEAVWFVTKDKHEGWFGDMYPPSRGGGSRQQPVQEQVDEYEYISPDGYGYPIYDSKAVADGYDDTNPYMSVRRDPRFYRDIIFHGAAFRDGGNNPSVTNTASGSDKIGASNATTTGYYHRKYLQEGWNRSGSVSISAPAVWRLPEFIYIYAEAVNEVSGPNQAIYDLVNTVRARSFMVPMPVACKTNKDLMREYIKRERRVEFYYENKRTFYSRLYLEPTSESELKKEQQWLAAGSTNNERSKNYWAQYHQAYPKCQRMINGMMPVEDPNGKIEVGGKKYRMERFCKETRVFEAPKHYYWPIMQTELQKAVNLVQNPDW</sequence>
<evidence type="ECO:0000256" key="1">
    <source>
        <dbReference type="ARBA" id="ARBA00004442"/>
    </source>
</evidence>
<accession>A0A212JYX3</accession>
<evidence type="ECO:0000256" key="5">
    <source>
        <dbReference type="ARBA" id="ARBA00023237"/>
    </source>
</evidence>
<dbReference type="Pfam" id="PF14322">
    <property type="entry name" value="SusD-like_3"/>
    <property type="match status" value="1"/>
</dbReference>
<feature type="domain" description="SusD-like N-terminal" evidence="8">
    <location>
        <begin position="24"/>
        <end position="228"/>
    </location>
</feature>
<evidence type="ECO:0008006" key="10">
    <source>
        <dbReference type="Google" id="ProtNLM"/>
    </source>
</evidence>
<feature type="signal peptide" evidence="6">
    <location>
        <begin position="1"/>
        <end position="20"/>
    </location>
</feature>
<keyword evidence="3 6" id="KW-0732">Signal</keyword>
<organism evidence="9">
    <name type="scientific">uncultured Dysgonomonas sp</name>
    <dbReference type="NCBI Taxonomy" id="206096"/>
    <lineage>
        <taxon>Bacteria</taxon>
        <taxon>Pseudomonadati</taxon>
        <taxon>Bacteroidota</taxon>
        <taxon>Bacteroidia</taxon>
        <taxon>Bacteroidales</taxon>
        <taxon>Dysgonomonadaceae</taxon>
        <taxon>Dysgonomonas</taxon>
        <taxon>environmental samples</taxon>
    </lineage>
</organism>
<dbReference type="Pfam" id="PF07980">
    <property type="entry name" value="SusD_RagB"/>
    <property type="match status" value="1"/>
</dbReference>
<dbReference type="EMBL" id="FLUM01000003">
    <property type="protein sequence ID" value="SBW04664.1"/>
    <property type="molecule type" value="Genomic_DNA"/>
</dbReference>
<evidence type="ECO:0000256" key="6">
    <source>
        <dbReference type="SAM" id="SignalP"/>
    </source>
</evidence>
<name>A0A212JYX3_9BACT</name>
<dbReference type="InterPro" id="IPR012944">
    <property type="entry name" value="SusD_RagB_dom"/>
</dbReference>
<dbReference type="InterPro" id="IPR011990">
    <property type="entry name" value="TPR-like_helical_dom_sf"/>
</dbReference>
<evidence type="ECO:0000259" key="8">
    <source>
        <dbReference type="Pfam" id="PF14322"/>
    </source>
</evidence>
<dbReference type="SUPFAM" id="SSF48452">
    <property type="entry name" value="TPR-like"/>
    <property type="match status" value="1"/>
</dbReference>
<evidence type="ECO:0000256" key="4">
    <source>
        <dbReference type="ARBA" id="ARBA00023136"/>
    </source>
</evidence>
<comment type="similarity">
    <text evidence="2">Belongs to the SusD family.</text>
</comment>